<sequence length="64" mass="7493">MCPPTNKGWRKADHMYFVLLTFRGFMLYWNVLVLARSTMKAVGNAKKPGGMPRHQKKKMIRKLL</sequence>
<feature type="transmembrane region" description="Helical" evidence="1">
    <location>
        <begin position="15"/>
        <end position="35"/>
    </location>
</feature>
<organism evidence="2 3">
    <name type="scientific">candidate division WOR_3 bacterium SM23_60</name>
    <dbReference type="NCBI Taxonomy" id="1703780"/>
    <lineage>
        <taxon>Bacteria</taxon>
        <taxon>Bacteria division WOR-3</taxon>
    </lineage>
</organism>
<evidence type="ECO:0000256" key="1">
    <source>
        <dbReference type="SAM" id="Phobius"/>
    </source>
</evidence>
<keyword evidence="1" id="KW-1133">Transmembrane helix</keyword>
<dbReference type="Proteomes" id="UP000051096">
    <property type="component" value="Unassembled WGS sequence"/>
</dbReference>
<protein>
    <submittedName>
        <fullName evidence="2">Uncharacterized protein</fullName>
    </submittedName>
</protein>
<reference evidence="2 3" key="1">
    <citation type="journal article" date="2015" name="Microbiome">
        <title>Genomic resolution of linkages in carbon, nitrogen, and sulfur cycling among widespread estuary sediment bacteria.</title>
        <authorList>
            <person name="Baker B.J."/>
            <person name="Lazar C.S."/>
            <person name="Teske A.P."/>
            <person name="Dick G.J."/>
        </authorList>
    </citation>
    <scope>NUCLEOTIDE SEQUENCE [LARGE SCALE GENOMIC DNA]</scope>
    <source>
        <strain evidence="2">SM23_60</strain>
    </source>
</reference>
<dbReference type="EMBL" id="LJUO01000233">
    <property type="protein sequence ID" value="KPK67226.1"/>
    <property type="molecule type" value="Genomic_DNA"/>
</dbReference>
<keyword evidence="1" id="KW-0812">Transmembrane</keyword>
<evidence type="ECO:0000313" key="3">
    <source>
        <dbReference type="Proteomes" id="UP000051096"/>
    </source>
</evidence>
<gene>
    <name evidence="2" type="ORF">AMJ87_13675</name>
</gene>
<comment type="caution">
    <text evidence="2">The sequence shown here is derived from an EMBL/GenBank/DDBJ whole genome shotgun (WGS) entry which is preliminary data.</text>
</comment>
<accession>A0A0S8G5U2</accession>
<evidence type="ECO:0000313" key="2">
    <source>
        <dbReference type="EMBL" id="KPK67226.1"/>
    </source>
</evidence>
<proteinExistence type="predicted"/>
<keyword evidence="1" id="KW-0472">Membrane</keyword>
<dbReference type="AlphaFoldDB" id="A0A0S8G5U2"/>
<name>A0A0S8G5U2_UNCW3</name>